<dbReference type="SUPFAM" id="SSF50494">
    <property type="entry name" value="Trypsin-like serine proteases"/>
    <property type="match status" value="1"/>
</dbReference>
<comment type="caution">
    <text evidence="2">Lacks conserved residue(s) required for the propagation of feature annotation.</text>
</comment>
<evidence type="ECO:0000256" key="1">
    <source>
        <dbReference type="ARBA" id="ARBA00023157"/>
    </source>
</evidence>
<evidence type="ECO:0000256" key="3">
    <source>
        <dbReference type="SAM" id="MobiDB-lite"/>
    </source>
</evidence>
<dbReference type="InterPro" id="IPR009003">
    <property type="entry name" value="Peptidase_S1_PA"/>
</dbReference>
<proteinExistence type="predicted"/>
<dbReference type="Gene3D" id="2.40.10.10">
    <property type="entry name" value="Trypsin-like serine proteases"/>
    <property type="match status" value="1"/>
</dbReference>
<dbReference type="PROSITE" id="PS00134">
    <property type="entry name" value="TRYPSIN_HIS"/>
    <property type="match status" value="1"/>
</dbReference>
<dbReference type="GO" id="GO:0007340">
    <property type="term" value="P:acrosome reaction"/>
    <property type="evidence" value="ECO:0007669"/>
    <property type="project" value="TreeGrafter"/>
</dbReference>
<dbReference type="Proteomes" id="UP001497623">
    <property type="component" value="Unassembled WGS sequence"/>
</dbReference>
<keyword evidence="1" id="KW-1015">Disulfide bond</keyword>
<dbReference type="AlphaFoldDB" id="A0AAV2SPT6"/>
<name>A0AAV2SPT6_MEGNR</name>
<organism evidence="5 6">
    <name type="scientific">Meganyctiphanes norvegica</name>
    <name type="common">Northern krill</name>
    <name type="synonym">Thysanopoda norvegica</name>
    <dbReference type="NCBI Taxonomy" id="48144"/>
    <lineage>
        <taxon>Eukaryota</taxon>
        <taxon>Metazoa</taxon>
        <taxon>Ecdysozoa</taxon>
        <taxon>Arthropoda</taxon>
        <taxon>Crustacea</taxon>
        <taxon>Multicrustacea</taxon>
        <taxon>Malacostraca</taxon>
        <taxon>Eumalacostraca</taxon>
        <taxon>Eucarida</taxon>
        <taxon>Euphausiacea</taxon>
        <taxon>Euphausiidae</taxon>
        <taxon>Meganyctiphanes</taxon>
    </lineage>
</organism>
<dbReference type="PANTHER" id="PTHR24252:SF8">
    <property type="entry name" value="ACROSIN"/>
    <property type="match status" value="1"/>
</dbReference>
<dbReference type="InterPro" id="IPR000859">
    <property type="entry name" value="CUB_dom"/>
</dbReference>
<dbReference type="SUPFAM" id="SSF49854">
    <property type="entry name" value="Spermadhesin, CUB domain"/>
    <property type="match status" value="1"/>
</dbReference>
<feature type="non-terminal residue" evidence="5">
    <location>
        <position position="1"/>
    </location>
</feature>
<dbReference type="CDD" id="cd00041">
    <property type="entry name" value="CUB"/>
    <property type="match status" value="1"/>
</dbReference>
<dbReference type="InterPro" id="IPR043504">
    <property type="entry name" value="Peptidase_S1_PA_chymotrypsin"/>
</dbReference>
<dbReference type="GO" id="GO:0004252">
    <property type="term" value="F:serine-type endopeptidase activity"/>
    <property type="evidence" value="ECO:0007669"/>
    <property type="project" value="InterPro"/>
</dbReference>
<comment type="caution">
    <text evidence="5">The sequence shown here is derived from an EMBL/GenBank/DDBJ whole genome shotgun (WGS) entry which is preliminary data.</text>
</comment>
<dbReference type="InterPro" id="IPR001254">
    <property type="entry name" value="Trypsin_dom"/>
</dbReference>
<evidence type="ECO:0000313" key="6">
    <source>
        <dbReference type="Proteomes" id="UP001497623"/>
    </source>
</evidence>
<dbReference type="Pfam" id="PF00431">
    <property type="entry name" value="CUB"/>
    <property type="match status" value="1"/>
</dbReference>
<dbReference type="PANTHER" id="PTHR24252">
    <property type="entry name" value="ACROSIN-RELATED"/>
    <property type="match status" value="1"/>
</dbReference>
<evidence type="ECO:0000313" key="5">
    <source>
        <dbReference type="EMBL" id="CAL4218284.1"/>
    </source>
</evidence>
<dbReference type="InterPro" id="IPR035914">
    <property type="entry name" value="Sperma_CUB_dom_sf"/>
</dbReference>
<dbReference type="Pfam" id="PF00089">
    <property type="entry name" value="Trypsin"/>
    <property type="match status" value="1"/>
</dbReference>
<feature type="region of interest" description="Disordered" evidence="3">
    <location>
        <begin position="80"/>
        <end position="139"/>
    </location>
</feature>
<feature type="compositionally biased region" description="Polar residues" evidence="3">
    <location>
        <begin position="89"/>
        <end position="104"/>
    </location>
</feature>
<gene>
    <name evidence="5" type="ORF">MNOR_LOCUS38891</name>
</gene>
<protein>
    <recommendedName>
        <fullName evidence="4">CUB domain-containing protein</fullName>
    </recommendedName>
</protein>
<accession>A0AAV2SPT6</accession>
<dbReference type="InterPro" id="IPR018114">
    <property type="entry name" value="TRYPSIN_HIS"/>
</dbReference>
<reference evidence="5 6" key="1">
    <citation type="submission" date="2024-05" db="EMBL/GenBank/DDBJ databases">
        <authorList>
            <person name="Wallberg A."/>
        </authorList>
    </citation>
    <scope>NUCLEOTIDE SEQUENCE [LARGE SCALE GENOMIC DNA]</scope>
</reference>
<keyword evidence="6" id="KW-1185">Reference proteome</keyword>
<feature type="non-terminal residue" evidence="5">
    <location>
        <position position="209"/>
    </location>
</feature>
<dbReference type="Gene3D" id="2.60.120.290">
    <property type="entry name" value="Spermadhesin, CUB domain"/>
    <property type="match status" value="1"/>
</dbReference>
<dbReference type="EMBL" id="CAXKWB010093672">
    <property type="protein sequence ID" value="CAL4218284.1"/>
    <property type="molecule type" value="Genomic_DNA"/>
</dbReference>
<sequence>NDRLQLTCRDFQLENSRDCSGDYLAVDTSSGYIQRFCGYYGPSNFESSGRIRIMFTSNWNYAFRGFSCSLTVSSSGTIATSGTIPTPEVTPSTGTLPQCKCGQQQDKRKKRSSNLPKWLQTNKGEGIQQETSGNKTHKGRLFHPLRNRYTIRVIGGSDAKLHEFPWVVLITYEKRIDSRCGGAIINSKYIITAAHCLLKSGPPFSPLDP</sequence>
<dbReference type="PROSITE" id="PS01180">
    <property type="entry name" value="CUB"/>
    <property type="match status" value="1"/>
</dbReference>
<dbReference type="GO" id="GO:0006508">
    <property type="term" value="P:proteolysis"/>
    <property type="evidence" value="ECO:0007669"/>
    <property type="project" value="InterPro"/>
</dbReference>
<evidence type="ECO:0000259" key="4">
    <source>
        <dbReference type="PROSITE" id="PS01180"/>
    </source>
</evidence>
<evidence type="ECO:0000256" key="2">
    <source>
        <dbReference type="PROSITE-ProRule" id="PRU00059"/>
    </source>
</evidence>
<feature type="domain" description="CUB" evidence="4">
    <location>
        <begin position="1"/>
        <end position="73"/>
    </location>
</feature>
<feature type="compositionally biased region" description="Polar residues" evidence="3">
    <location>
        <begin position="113"/>
        <end position="134"/>
    </location>
</feature>